<dbReference type="EMBL" id="KJ787313">
    <property type="protein sequence ID" value="AIX87616.1"/>
    <property type="molecule type" value="mRNA"/>
</dbReference>
<proteinExistence type="evidence at transcript level"/>
<accession>A0A0K0LBT6</accession>
<dbReference type="EMBL" id="KJ787312">
    <property type="protein sequence ID" value="AIX87615.1"/>
    <property type="molecule type" value="mRNA"/>
</dbReference>
<name>A0A0K0LBT6_9SCOR</name>
<protein>
    <submittedName>
        <fullName evidence="1">Non-disulfide-bridged peptide androcin 18-1</fullName>
    </submittedName>
</protein>
<evidence type="ECO:0000313" key="1">
    <source>
        <dbReference type="EMBL" id="AIX87617.1"/>
    </source>
</evidence>
<organism evidence="1">
    <name type="scientific">Androctonus bicolor</name>
    <dbReference type="NCBI Taxonomy" id="748906"/>
    <lineage>
        <taxon>Eukaryota</taxon>
        <taxon>Metazoa</taxon>
        <taxon>Ecdysozoa</taxon>
        <taxon>Arthropoda</taxon>
        <taxon>Chelicerata</taxon>
        <taxon>Arachnida</taxon>
        <taxon>Scorpiones</taxon>
        <taxon>Buthida</taxon>
        <taxon>Buthoidea</taxon>
        <taxon>Buthidae</taxon>
        <taxon>Androctonus</taxon>
    </lineage>
</organism>
<dbReference type="EMBL" id="KJ787314">
    <property type="protein sequence ID" value="AIX87617.1"/>
    <property type="molecule type" value="mRNA"/>
</dbReference>
<sequence length="78" mass="9448">MQLKKQLIVIFFAYFLVINESEAIFGTVFKLFKFIPGIAKLFKKKKERSIMKRDLEDLFNPYQRNLEMDRLLKQLPNY</sequence>
<reference evidence="1" key="1">
    <citation type="journal article" date="2015" name="J. Proteomics">
        <title>Unique diversity of the venom peptides from the scorpion Androctonus bicolor revealed by transcriptomic and proteomic analysis.</title>
        <authorList>
            <person name="Zhang L."/>
            <person name="Shi W."/>
            <person name="Zeng X.C."/>
            <person name="Ge F."/>
            <person name="Yang M."/>
            <person name="Nie Y."/>
            <person name="Bao A."/>
            <person name="Wu S."/>
            <person name="E G."/>
        </authorList>
    </citation>
    <scope>NUCLEOTIDE SEQUENCE</scope>
</reference>
<dbReference type="AlphaFoldDB" id="A0A0K0LBT6"/>